<protein>
    <submittedName>
        <fullName evidence="1">Uncharacterized protein</fullName>
    </submittedName>
</protein>
<reference evidence="1" key="1">
    <citation type="submission" date="2014-11" db="EMBL/GenBank/DDBJ databases">
        <authorList>
            <person name="Amaro Gonzalez C."/>
        </authorList>
    </citation>
    <scope>NUCLEOTIDE SEQUENCE</scope>
</reference>
<name>A0A0E9RTX5_ANGAN</name>
<accession>A0A0E9RTX5</accession>
<organism evidence="1">
    <name type="scientific">Anguilla anguilla</name>
    <name type="common">European freshwater eel</name>
    <name type="synonym">Muraena anguilla</name>
    <dbReference type="NCBI Taxonomy" id="7936"/>
    <lineage>
        <taxon>Eukaryota</taxon>
        <taxon>Metazoa</taxon>
        <taxon>Chordata</taxon>
        <taxon>Craniata</taxon>
        <taxon>Vertebrata</taxon>
        <taxon>Euteleostomi</taxon>
        <taxon>Actinopterygii</taxon>
        <taxon>Neopterygii</taxon>
        <taxon>Teleostei</taxon>
        <taxon>Anguilliformes</taxon>
        <taxon>Anguillidae</taxon>
        <taxon>Anguilla</taxon>
    </lineage>
</organism>
<evidence type="ECO:0000313" key="1">
    <source>
        <dbReference type="EMBL" id="JAH31723.1"/>
    </source>
</evidence>
<proteinExistence type="predicted"/>
<reference evidence="1" key="2">
    <citation type="journal article" date="2015" name="Fish Shellfish Immunol.">
        <title>Early steps in the European eel (Anguilla anguilla)-Vibrio vulnificus interaction in the gills: Role of the RtxA13 toxin.</title>
        <authorList>
            <person name="Callol A."/>
            <person name="Pajuelo D."/>
            <person name="Ebbesson L."/>
            <person name="Teles M."/>
            <person name="MacKenzie S."/>
            <person name="Amaro C."/>
        </authorList>
    </citation>
    <scope>NUCLEOTIDE SEQUENCE</scope>
</reference>
<sequence length="82" mass="9299">MGYSLSAPCNRWKMEAVGYSWGTNVKLELEEYKADGFGFTLVVLDVTWNMETYEGKAGMPGQERNIHSYCRDCKLCCLCLSV</sequence>
<dbReference type="EMBL" id="GBXM01076854">
    <property type="protein sequence ID" value="JAH31723.1"/>
    <property type="molecule type" value="Transcribed_RNA"/>
</dbReference>
<dbReference type="AlphaFoldDB" id="A0A0E9RTX5"/>